<dbReference type="Gene3D" id="2.60.40.10">
    <property type="entry name" value="Immunoglobulins"/>
    <property type="match status" value="1"/>
</dbReference>
<dbReference type="SUPFAM" id="SSF48726">
    <property type="entry name" value="Immunoglobulin"/>
    <property type="match status" value="1"/>
</dbReference>
<dbReference type="FunFam" id="2.60.40.10:FF:000437">
    <property type="entry name" value="Beat-IIIc, isoform A"/>
    <property type="match status" value="1"/>
</dbReference>
<comment type="caution">
    <text evidence="4">The sequence shown here is derived from an EMBL/GenBank/DDBJ whole genome shotgun (WGS) entry which is preliminary data.</text>
</comment>
<dbReference type="PROSITE" id="PS50835">
    <property type="entry name" value="IG_LIKE"/>
    <property type="match status" value="1"/>
</dbReference>
<dbReference type="PANTHER" id="PTHR21261">
    <property type="entry name" value="BEAT PROTEIN"/>
    <property type="match status" value="1"/>
</dbReference>
<dbReference type="EMBL" id="JBJJXI010000138">
    <property type="protein sequence ID" value="KAL3387246.1"/>
    <property type="molecule type" value="Genomic_DNA"/>
</dbReference>
<feature type="signal peptide" evidence="2">
    <location>
        <begin position="1"/>
        <end position="21"/>
    </location>
</feature>
<organism evidence="4 5">
    <name type="scientific">Trichogramma kaykai</name>
    <dbReference type="NCBI Taxonomy" id="54128"/>
    <lineage>
        <taxon>Eukaryota</taxon>
        <taxon>Metazoa</taxon>
        <taxon>Ecdysozoa</taxon>
        <taxon>Arthropoda</taxon>
        <taxon>Hexapoda</taxon>
        <taxon>Insecta</taxon>
        <taxon>Pterygota</taxon>
        <taxon>Neoptera</taxon>
        <taxon>Endopterygota</taxon>
        <taxon>Hymenoptera</taxon>
        <taxon>Apocrita</taxon>
        <taxon>Proctotrupomorpha</taxon>
        <taxon>Chalcidoidea</taxon>
        <taxon>Trichogrammatidae</taxon>
        <taxon>Trichogramma</taxon>
    </lineage>
</organism>
<evidence type="ECO:0000256" key="2">
    <source>
        <dbReference type="SAM" id="SignalP"/>
    </source>
</evidence>
<evidence type="ECO:0000259" key="3">
    <source>
        <dbReference type="PROSITE" id="PS50835"/>
    </source>
</evidence>
<dbReference type="PANTHER" id="PTHR21261:SF6">
    <property type="entry name" value="BEATEN PATH IIA-RELATED"/>
    <property type="match status" value="1"/>
</dbReference>
<reference evidence="4 5" key="1">
    <citation type="journal article" date="2024" name="bioRxiv">
        <title>A reference genome for Trichogramma kaykai: A tiny desert-dwelling parasitoid wasp with competing sex-ratio distorters.</title>
        <authorList>
            <person name="Culotta J."/>
            <person name="Lindsey A.R."/>
        </authorList>
    </citation>
    <scope>NUCLEOTIDE SEQUENCE [LARGE SCALE GENOMIC DNA]</scope>
    <source>
        <strain evidence="4 5">KSX58</strain>
    </source>
</reference>
<dbReference type="InterPro" id="IPR013783">
    <property type="entry name" value="Ig-like_fold"/>
</dbReference>
<accession>A0ABD2W304</accession>
<protein>
    <recommendedName>
        <fullName evidence="3">Ig-like domain-containing protein</fullName>
    </recommendedName>
</protein>
<keyword evidence="5" id="KW-1185">Reference proteome</keyword>
<dbReference type="InterPro" id="IPR003599">
    <property type="entry name" value="Ig_sub"/>
</dbReference>
<dbReference type="InterPro" id="IPR007110">
    <property type="entry name" value="Ig-like_dom"/>
</dbReference>
<evidence type="ECO:0000313" key="5">
    <source>
        <dbReference type="Proteomes" id="UP001627154"/>
    </source>
</evidence>
<evidence type="ECO:0000256" key="1">
    <source>
        <dbReference type="SAM" id="MobiDB-lite"/>
    </source>
</evidence>
<dbReference type="SMART" id="SM00409">
    <property type="entry name" value="IG"/>
    <property type="match status" value="1"/>
</dbReference>
<proteinExistence type="predicted"/>
<feature type="chain" id="PRO_5044786579" description="Ig-like domain-containing protein" evidence="2">
    <location>
        <begin position="22"/>
        <end position="303"/>
    </location>
</feature>
<sequence>MLRLVWLELTFVALIITSAKCLKNVRLEVSPQAVEQGQEATLRCFYELEEAPLYSLKYYRGSYEFYRYSPSENPSTKIFNFSWIDVDPELSNESQVTIRNVDFQLAGNVSCEVTTDAPTFSTASSTKTLSVVSIPKGKPVLASERNRYEPGETLRANCSMPLSRPPAQMYFTLNDDLVSEAYVSPASREKKLQRGQKHSGASMARSVGTTDRVQQLHRYPAETSQAIELSIPLQTFHYRSGLLSLRCVVKIAGVYEQWSELQLGASPWEPVPERVRSASVCNQSHRITDLTILGLLLLLLSSR</sequence>
<feature type="region of interest" description="Disordered" evidence="1">
    <location>
        <begin position="188"/>
        <end position="211"/>
    </location>
</feature>
<dbReference type="Proteomes" id="UP001627154">
    <property type="component" value="Unassembled WGS sequence"/>
</dbReference>
<evidence type="ECO:0000313" key="4">
    <source>
        <dbReference type="EMBL" id="KAL3387246.1"/>
    </source>
</evidence>
<gene>
    <name evidence="4" type="ORF">TKK_017422</name>
</gene>
<dbReference type="AlphaFoldDB" id="A0ABD2W304"/>
<name>A0ABD2W304_9HYME</name>
<dbReference type="InterPro" id="IPR036179">
    <property type="entry name" value="Ig-like_dom_sf"/>
</dbReference>
<feature type="domain" description="Ig-like" evidence="3">
    <location>
        <begin position="23"/>
        <end position="130"/>
    </location>
</feature>
<keyword evidence="2" id="KW-0732">Signal</keyword>